<accession>A0A0F9Q2Z9</accession>
<feature type="transmembrane region" description="Helical" evidence="7">
    <location>
        <begin position="110"/>
        <end position="126"/>
    </location>
</feature>
<feature type="transmembrane region" description="Helical" evidence="7">
    <location>
        <begin position="162"/>
        <end position="187"/>
    </location>
</feature>
<protein>
    <recommendedName>
        <fullName evidence="9">DUF2029 domain-containing protein</fullName>
    </recommendedName>
</protein>
<comment type="caution">
    <text evidence="8">The sequence shown here is derived from an EMBL/GenBank/DDBJ whole genome shotgun (WGS) entry which is preliminary data.</text>
</comment>
<proteinExistence type="predicted"/>
<dbReference type="AlphaFoldDB" id="A0A0F9Q2Z9"/>
<reference evidence="8" key="1">
    <citation type="journal article" date="2015" name="Nature">
        <title>Complex archaea that bridge the gap between prokaryotes and eukaryotes.</title>
        <authorList>
            <person name="Spang A."/>
            <person name="Saw J.H."/>
            <person name="Jorgensen S.L."/>
            <person name="Zaremba-Niedzwiedzka K."/>
            <person name="Martijn J."/>
            <person name="Lind A.E."/>
            <person name="van Eijk R."/>
            <person name="Schleper C."/>
            <person name="Guy L."/>
            <person name="Ettema T.J."/>
        </authorList>
    </citation>
    <scope>NUCLEOTIDE SEQUENCE</scope>
</reference>
<dbReference type="InterPro" id="IPR018584">
    <property type="entry name" value="GT87"/>
</dbReference>
<dbReference type="EMBL" id="LAZR01002336">
    <property type="protein sequence ID" value="KKN31357.1"/>
    <property type="molecule type" value="Genomic_DNA"/>
</dbReference>
<evidence type="ECO:0000256" key="5">
    <source>
        <dbReference type="ARBA" id="ARBA00022989"/>
    </source>
</evidence>
<keyword evidence="5 7" id="KW-1133">Transmembrane helix</keyword>
<dbReference type="GO" id="GO:0005886">
    <property type="term" value="C:plasma membrane"/>
    <property type="evidence" value="ECO:0007669"/>
    <property type="project" value="UniProtKB-SubCell"/>
</dbReference>
<sequence>MHLKKKKLLLILFAFIILFSLFLLKIQEHMIDFEVNYKAGKRLRGGESLYQAEDGHFMFKYLPSSALLYLPLSFLPLNAAKAFWYFIVAFCLCSLMYVSDKILPSEKRKSVYMLIFPPLILARYFLRELHLGQINALVTMILLFMIWFLIYEKNTMPSQKEIYAGLLWGLATALKPYALIFLPYFLLKKKWKSLISGAGFLFLALFIPAAFYGFRGNIIILKEWISTLSRSTQALLTSQDNISIIAFFMKWTGNQNISLLLSGLVMVFLAFLTLTVILIGRKIDRAPVLECSILLILIPLISPLGWDYTLLMSVLGVTIIIRNFSGYSKFWRGFLVFNFFIITFSLFDIMGRDLYARFMSWSVITINFLILTGYLMYLRFRKIC</sequence>
<dbReference type="GO" id="GO:0016758">
    <property type="term" value="F:hexosyltransferase activity"/>
    <property type="evidence" value="ECO:0007669"/>
    <property type="project" value="InterPro"/>
</dbReference>
<evidence type="ECO:0000313" key="8">
    <source>
        <dbReference type="EMBL" id="KKN31357.1"/>
    </source>
</evidence>
<evidence type="ECO:0000256" key="3">
    <source>
        <dbReference type="ARBA" id="ARBA00022679"/>
    </source>
</evidence>
<dbReference type="Pfam" id="PF09594">
    <property type="entry name" value="GT87"/>
    <property type="match status" value="1"/>
</dbReference>
<organism evidence="8">
    <name type="scientific">marine sediment metagenome</name>
    <dbReference type="NCBI Taxonomy" id="412755"/>
    <lineage>
        <taxon>unclassified sequences</taxon>
        <taxon>metagenomes</taxon>
        <taxon>ecological metagenomes</taxon>
    </lineage>
</organism>
<evidence type="ECO:0000256" key="7">
    <source>
        <dbReference type="SAM" id="Phobius"/>
    </source>
</evidence>
<evidence type="ECO:0000256" key="6">
    <source>
        <dbReference type="ARBA" id="ARBA00023136"/>
    </source>
</evidence>
<name>A0A0F9Q2Z9_9ZZZZ</name>
<evidence type="ECO:0008006" key="9">
    <source>
        <dbReference type="Google" id="ProtNLM"/>
    </source>
</evidence>
<comment type="subcellular location">
    <subcellularLocation>
        <location evidence="1">Cell membrane</location>
        <topology evidence="1">Multi-pass membrane protein</topology>
    </subcellularLocation>
</comment>
<keyword evidence="3" id="KW-0808">Transferase</keyword>
<keyword evidence="6 7" id="KW-0472">Membrane</keyword>
<keyword evidence="4 7" id="KW-0812">Transmembrane</keyword>
<evidence type="ECO:0000256" key="1">
    <source>
        <dbReference type="ARBA" id="ARBA00004651"/>
    </source>
</evidence>
<evidence type="ECO:0000256" key="4">
    <source>
        <dbReference type="ARBA" id="ARBA00022692"/>
    </source>
</evidence>
<feature type="transmembrane region" description="Helical" evidence="7">
    <location>
        <begin position="330"/>
        <end position="347"/>
    </location>
</feature>
<feature type="transmembrane region" description="Helical" evidence="7">
    <location>
        <begin position="193"/>
        <end position="214"/>
    </location>
</feature>
<gene>
    <name evidence="8" type="ORF">LCGC14_0824810</name>
</gene>
<evidence type="ECO:0000256" key="2">
    <source>
        <dbReference type="ARBA" id="ARBA00022475"/>
    </source>
</evidence>
<feature type="transmembrane region" description="Helical" evidence="7">
    <location>
        <begin position="257"/>
        <end position="279"/>
    </location>
</feature>
<feature type="transmembrane region" description="Helical" evidence="7">
    <location>
        <begin position="132"/>
        <end position="150"/>
    </location>
</feature>
<keyword evidence="2" id="KW-1003">Cell membrane</keyword>
<feature type="transmembrane region" description="Helical" evidence="7">
    <location>
        <begin position="359"/>
        <end position="378"/>
    </location>
</feature>